<keyword evidence="4" id="KW-0255">Endonuclease</keyword>
<dbReference type="PANTHER" id="PTHR37984:SF5">
    <property type="entry name" value="PROTEIN NYNRIN-LIKE"/>
    <property type="match status" value="1"/>
</dbReference>
<keyword evidence="6" id="KW-1185">Reference proteome</keyword>
<dbReference type="InterPro" id="IPR050951">
    <property type="entry name" value="Retrovirus_Pol_polyprotein"/>
</dbReference>
<dbReference type="InterPro" id="IPR021109">
    <property type="entry name" value="Peptidase_aspartic_dom_sf"/>
</dbReference>
<dbReference type="PANTHER" id="PTHR37984">
    <property type="entry name" value="PROTEIN CBG26694"/>
    <property type="match status" value="1"/>
</dbReference>
<evidence type="ECO:0000256" key="3">
    <source>
        <dbReference type="ARBA" id="ARBA00022722"/>
    </source>
</evidence>
<evidence type="ECO:0000256" key="2">
    <source>
        <dbReference type="ARBA" id="ARBA00022695"/>
    </source>
</evidence>
<accession>A0AAV4ESK3</accession>
<protein>
    <submittedName>
        <fullName evidence="5">Transposon Ty3-I Gag-Pol polyprotein</fullName>
    </submittedName>
</protein>
<evidence type="ECO:0000256" key="4">
    <source>
        <dbReference type="ARBA" id="ARBA00022759"/>
    </source>
</evidence>
<organism evidence="5 6">
    <name type="scientific">Elysia marginata</name>
    <dbReference type="NCBI Taxonomy" id="1093978"/>
    <lineage>
        <taxon>Eukaryota</taxon>
        <taxon>Metazoa</taxon>
        <taxon>Spiralia</taxon>
        <taxon>Lophotrochozoa</taxon>
        <taxon>Mollusca</taxon>
        <taxon>Gastropoda</taxon>
        <taxon>Heterobranchia</taxon>
        <taxon>Euthyneura</taxon>
        <taxon>Panpulmonata</taxon>
        <taxon>Sacoglossa</taxon>
        <taxon>Placobranchoidea</taxon>
        <taxon>Plakobranchidae</taxon>
        <taxon>Elysia</taxon>
    </lineage>
</organism>
<sequence>MTALLHTNGHEVRFQIDTGTDVNIICKKFVKREQAMKTTQVLKMWNKTKVKPEGEAILRVTNPKTQETIEVRFTIVKNDFSCLLSLKTSREPGLLTINTDKFIARLEADSSNAIGDLGEAQLTVDPSIKPTVLPCRKIPHALKEIVKTEKETLLQRGNLEKTHEPTPWVNQMAVVSKPNGKLGLCIDPQPLNKALQREHFRLPTFDDVIPELQNAKVFSKLDVQEAYWACETGQGIEQNDHNDNALWISGKVEQTALWS</sequence>
<reference evidence="5 6" key="1">
    <citation type="journal article" date="2021" name="Elife">
        <title>Chloroplast acquisition without the gene transfer in kleptoplastic sea slugs, Plakobranchus ocellatus.</title>
        <authorList>
            <person name="Maeda T."/>
            <person name="Takahashi S."/>
            <person name="Yoshida T."/>
            <person name="Shimamura S."/>
            <person name="Takaki Y."/>
            <person name="Nagai Y."/>
            <person name="Toyoda A."/>
            <person name="Suzuki Y."/>
            <person name="Arimoto A."/>
            <person name="Ishii H."/>
            <person name="Satoh N."/>
            <person name="Nishiyama T."/>
            <person name="Hasebe M."/>
            <person name="Maruyama T."/>
            <person name="Minagawa J."/>
            <person name="Obokata J."/>
            <person name="Shigenobu S."/>
        </authorList>
    </citation>
    <scope>NUCLEOTIDE SEQUENCE [LARGE SCALE GENOMIC DNA]</scope>
</reference>
<dbReference type="EMBL" id="BMAT01010958">
    <property type="protein sequence ID" value="GFR63973.1"/>
    <property type="molecule type" value="Genomic_DNA"/>
</dbReference>
<dbReference type="GO" id="GO:0004519">
    <property type="term" value="F:endonuclease activity"/>
    <property type="evidence" value="ECO:0007669"/>
    <property type="project" value="UniProtKB-KW"/>
</dbReference>
<dbReference type="Gene3D" id="2.40.70.10">
    <property type="entry name" value="Acid Proteases"/>
    <property type="match status" value="1"/>
</dbReference>
<dbReference type="Gene3D" id="3.30.70.270">
    <property type="match status" value="1"/>
</dbReference>
<dbReference type="GO" id="GO:0016779">
    <property type="term" value="F:nucleotidyltransferase activity"/>
    <property type="evidence" value="ECO:0007669"/>
    <property type="project" value="UniProtKB-KW"/>
</dbReference>
<dbReference type="Proteomes" id="UP000762676">
    <property type="component" value="Unassembled WGS sequence"/>
</dbReference>
<dbReference type="Gene3D" id="3.10.10.10">
    <property type="entry name" value="HIV Type 1 Reverse Transcriptase, subunit A, domain 1"/>
    <property type="match status" value="1"/>
</dbReference>
<keyword evidence="4" id="KW-0378">Hydrolase</keyword>
<keyword evidence="2" id="KW-0548">Nucleotidyltransferase</keyword>
<name>A0AAV4ESK3_9GAST</name>
<keyword evidence="3" id="KW-0540">Nuclease</keyword>
<evidence type="ECO:0000256" key="1">
    <source>
        <dbReference type="ARBA" id="ARBA00022679"/>
    </source>
</evidence>
<keyword evidence="1" id="KW-0808">Transferase</keyword>
<comment type="caution">
    <text evidence="5">The sequence shown here is derived from an EMBL/GenBank/DDBJ whole genome shotgun (WGS) entry which is preliminary data.</text>
</comment>
<evidence type="ECO:0000313" key="6">
    <source>
        <dbReference type="Proteomes" id="UP000762676"/>
    </source>
</evidence>
<dbReference type="AlphaFoldDB" id="A0AAV4ESK3"/>
<dbReference type="InterPro" id="IPR043128">
    <property type="entry name" value="Rev_trsase/Diguanyl_cyclase"/>
</dbReference>
<gene>
    <name evidence="5" type="ORF">ElyMa_005495700</name>
</gene>
<dbReference type="SUPFAM" id="SSF56672">
    <property type="entry name" value="DNA/RNA polymerases"/>
    <property type="match status" value="1"/>
</dbReference>
<dbReference type="InterPro" id="IPR043502">
    <property type="entry name" value="DNA/RNA_pol_sf"/>
</dbReference>
<evidence type="ECO:0000313" key="5">
    <source>
        <dbReference type="EMBL" id="GFR63973.1"/>
    </source>
</evidence>
<proteinExistence type="predicted"/>